<dbReference type="GO" id="GO:0016787">
    <property type="term" value="F:hydrolase activity"/>
    <property type="evidence" value="ECO:0007669"/>
    <property type="project" value="UniProtKB-KW"/>
</dbReference>
<dbReference type="PANTHER" id="PTHR43798:SF33">
    <property type="entry name" value="HYDROLASE, PUTATIVE (AFU_ORTHOLOGUE AFUA_2G14860)-RELATED"/>
    <property type="match status" value="1"/>
</dbReference>
<keyword evidence="2" id="KW-0378">Hydrolase</keyword>
<dbReference type="SUPFAM" id="SSF53474">
    <property type="entry name" value="alpha/beta-Hydrolases"/>
    <property type="match status" value="1"/>
</dbReference>
<dbReference type="InterPro" id="IPR029058">
    <property type="entry name" value="AB_hydrolase_fold"/>
</dbReference>
<dbReference type="KEGG" id="git:C6V83_15435"/>
<evidence type="ECO:0000313" key="2">
    <source>
        <dbReference type="EMBL" id="AVM02306.1"/>
    </source>
</evidence>
<dbReference type="InterPro" id="IPR000639">
    <property type="entry name" value="Epox_hydrolase-like"/>
</dbReference>
<sequence length="260" mass="27651">MADLHTHLFGPEGAPAVLAIHGLTGHGKRWGVLAENHLPELRVVAPDLLGHGHSPAAPPWRIADHATATAAAVEAHVPADRRPVVVVAHSFGSTVALELAHTRPDLVRALVLLDPAQGLPPERALELAQGAMAHRGYPDAQAAGEAKRAEGWGEVPDDVLARELDDHLVHNGDGVDWRVCLPAAITAWSEMARPAVLPPEGVPTHIVVAERVQPPFVTPDFLARCADERGDSVTVHHVDTEHMVPFLAPEKVAELVSAVV</sequence>
<proteinExistence type="predicted"/>
<protein>
    <submittedName>
        <fullName evidence="2">Alpha/beta hydrolase</fullName>
    </submittedName>
</protein>
<evidence type="ECO:0000313" key="3">
    <source>
        <dbReference type="Proteomes" id="UP000239814"/>
    </source>
</evidence>
<dbReference type="OrthoDB" id="3193334at2"/>
<dbReference type="PANTHER" id="PTHR43798">
    <property type="entry name" value="MONOACYLGLYCEROL LIPASE"/>
    <property type="match status" value="1"/>
</dbReference>
<dbReference type="AlphaFoldDB" id="A0A2S0KKX4"/>
<dbReference type="Proteomes" id="UP000239814">
    <property type="component" value="Chromosome"/>
</dbReference>
<evidence type="ECO:0000259" key="1">
    <source>
        <dbReference type="Pfam" id="PF00561"/>
    </source>
</evidence>
<dbReference type="PRINTS" id="PR00111">
    <property type="entry name" value="ABHYDROLASE"/>
</dbReference>
<name>A0A2S0KKX4_9ACTN</name>
<organism evidence="2 3">
    <name type="scientific">Gordonia iterans</name>
    <dbReference type="NCBI Taxonomy" id="1004901"/>
    <lineage>
        <taxon>Bacteria</taxon>
        <taxon>Bacillati</taxon>
        <taxon>Actinomycetota</taxon>
        <taxon>Actinomycetes</taxon>
        <taxon>Mycobacteriales</taxon>
        <taxon>Gordoniaceae</taxon>
        <taxon>Gordonia</taxon>
    </lineage>
</organism>
<feature type="domain" description="AB hydrolase-1" evidence="1">
    <location>
        <begin position="15"/>
        <end position="129"/>
    </location>
</feature>
<dbReference type="GO" id="GO:0016020">
    <property type="term" value="C:membrane"/>
    <property type="evidence" value="ECO:0007669"/>
    <property type="project" value="TreeGrafter"/>
</dbReference>
<dbReference type="InterPro" id="IPR000073">
    <property type="entry name" value="AB_hydrolase_1"/>
</dbReference>
<dbReference type="PRINTS" id="PR00412">
    <property type="entry name" value="EPOXHYDRLASE"/>
</dbReference>
<accession>A0A2S0KKX4</accession>
<gene>
    <name evidence="2" type="ORF">C6V83_15435</name>
</gene>
<dbReference type="EMBL" id="CP027433">
    <property type="protein sequence ID" value="AVM02306.1"/>
    <property type="molecule type" value="Genomic_DNA"/>
</dbReference>
<dbReference type="RefSeq" id="WP_105944006.1">
    <property type="nucleotide sequence ID" value="NZ_CP027433.1"/>
</dbReference>
<dbReference type="Gene3D" id="3.40.50.1820">
    <property type="entry name" value="alpha/beta hydrolase"/>
    <property type="match status" value="1"/>
</dbReference>
<reference evidence="2 3" key="1">
    <citation type="submission" date="2018-03" db="EMBL/GenBank/DDBJ databases">
        <title>Characteristics and genome of n-alkane degrading marine bacteria Gordonia iterans isolated from crude oil contaminated in Tae-an, South Korea.</title>
        <authorList>
            <person name="Lee S.-S."/>
            <person name="Kim H."/>
        </authorList>
    </citation>
    <scope>NUCLEOTIDE SEQUENCE [LARGE SCALE GENOMIC DNA]</scope>
    <source>
        <strain evidence="2 3">Co17</strain>
    </source>
</reference>
<dbReference type="InterPro" id="IPR050266">
    <property type="entry name" value="AB_hydrolase_sf"/>
</dbReference>
<dbReference type="Pfam" id="PF00561">
    <property type="entry name" value="Abhydrolase_1"/>
    <property type="match status" value="1"/>
</dbReference>
<keyword evidence="3" id="KW-1185">Reference proteome</keyword>